<evidence type="ECO:0000313" key="10">
    <source>
        <dbReference type="EMBL" id="RSU14985.1"/>
    </source>
</evidence>
<dbReference type="GO" id="GO:0015271">
    <property type="term" value="F:outward rectifier potassium channel activity"/>
    <property type="evidence" value="ECO:0007669"/>
    <property type="project" value="TreeGrafter"/>
</dbReference>
<evidence type="ECO:0000256" key="1">
    <source>
        <dbReference type="ARBA" id="ARBA00004141"/>
    </source>
</evidence>
<dbReference type="GeneID" id="95579645"/>
<dbReference type="GO" id="GO:0022841">
    <property type="term" value="F:potassium ion leak channel activity"/>
    <property type="evidence" value="ECO:0007669"/>
    <property type="project" value="TreeGrafter"/>
</dbReference>
<protein>
    <recommendedName>
        <fullName evidence="9">Potassium channel domain-containing protein</fullName>
    </recommendedName>
</protein>
<keyword evidence="11" id="KW-1185">Reference proteome</keyword>
<evidence type="ECO:0000256" key="6">
    <source>
        <dbReference type="ARBA" id="ARBA00023136"/>
    </source>
</evidence>
<name>A0A430B3R9_9ENTE</name>
<dbReference type="Gene3D" id="1.10.287.70">
    <property type="match status" value="1"/>
</dbReference>
<dbReference type="Proteomes" id="UP000288028">
    <property type="component" value="Unassembled WGS sequence"/>
</dbReference>
<organism evidence="10 11">
    <name type="scientific">Vagococcus carniphilus</name>
    <dbReference type="NCBI Taxonomy" id="218144"/>
    <lineage>
        <taxon>Bacteria</taxon>
        <taxon>Bacillati</taxon>
        <taxon>Bacillota</taxon>
        <taxon>Bacilli</taxon>
        <taxon>Lactobacillales</taxon>
        <taxon>Enterococcaceae</taxon>
        <taxon>Vagococcus</taxon>
    </lineage>
</organism>
<accession>A0A430B3R9</accession>
<dbReference type="AlphaFoldDB" id="A0A430B3R9"/>
<evidence type="ECO:0000256" key="8">
    <source>
        <dbReference type="SAM" id="Phobius"/>
    </source>
</evidence>
<keyword evidence="7" id="KW-0407">Ion channel</keyword>
<dbReference type="OrthoDB" id="9785285at2"/>
<evidence type="ECO:0000256" key="3">
    <source>
        <dbReference type="ARBA" id="ARBA00022692"/>
    </source>
</evidence>
<comment type="caution">
    <text evidence="10">The sequence shown here is derived from an EMBL/GenBank/DDBJ whole genome shotgun (WGS) entry which is preliminary data.</text>
</comment>
<dbReference type="PANTHER" id="PTHR11003">
    <property type="entry name" value="POTASSIUM CHANNEL, SUBFAMILY K"/>
    <property type="match status" value="1"/>
</dbReference>
<keyword evidence="2" id="KW-0813">Transport</keyword>
<dbReference type="RefSeq" id="WP_126793751.1">
    <property type="nucleotide sequence ID" value="NZ_CP060720.1"/>
</dbReference>
<dbReference type="Pfam" id="PF07885">
    <property type="entry name" value="Ion_trans_2"/>
    <property type="match status" value="1"/>
</dbReference>
<feature type="transmembrane region" description="Helical" evidence="8">
    <location>
        <begin position="26"/>
        <end position="42"/>
    </location>
</feature>
<keyword evidence="6 8" id="KW-0472">Membrane</keyword>
<dbReference type="GO" id="GO:0030322">
    <property type="term" value="P:stabilization of membrane potential"/>
    <property type="evidence" value="ECO:0007669"/>
    <property type="project" value="TreeGrafter"/>
</dbReference>
<keyword evidence="3 8" id="KW-0812">Transmembrane</keyword>
<keyword evidence="4 8" id="KW-1133">Transmembrane helix</keyword>
<gene>
    <name evidence="10" type="ORF">CBF28_07910</name>
</gene>
<dbReference type="EMBL" id="NGKB01000006">
    <property type="protein sequence ID" value="RSU14985.1"/>
    <property type="molecule type" value="Genomic_DNA"/>
</dbReference>
<evidence type="ECO:0000313" key="11">
    <source>
        <dbReference type="Proteomes" id="UP000288028"/>
    </source>
</evidence>
<comment type="subcellular location">
    <subcellularLocation>
        <location evidence="1">Membrane</location>
        <topology evidence="1">Multi-pass membrane protein</topology>
    </subcellularLocation>
</comment>
<feature type="transmembrane region" description="Helical" evidence="8">
    <location>
        <begin position="78"/>
        <end position="99"/>
    </location>
</feature>
<dbReference type="InterPro" id="IPR013099">
    <property type="entry name" value="K_chnl_dom"/>
</dbReference>
<dbReference type="GO" id="GO:0005886">
    <property type="term" value="C:plasma membrane"/>
    <property type="evidence" value="ECO:0007669"/>
    <property type="project" value="TreeGrafter"/>
</dbReference>
<dbReference type="PANTHER" id="PTHR11003:SF291">
    <property type="entry name" value="IP11374P"/>
    <property type="match status" value="1"/>
</dbReference>
<feature type="domain" description="Potassium channel" evidence="9">
    <location>
        <begin position="32"/>
        <end position="103"/>
    </location>
</feature>
<evidence type="ECO:0000256" key="4">
    <source>
        <dbReference type="ARBA" id="ARBA00022989"/>
    </source>
</evidence>
<evidence type="ECO:0000256" key="5">
    <source>
        <dbReference type="ARBA" id="ARBA00023065"/>
    </source>
</evidence>
<sequence length="122" mass="13764">MFGLLIGFKRLIRCLVRCFNKEETKALLVATGIILLIGTIFYHNIEKMTFIDSFYFSFVTLATIGYGDLHPITTIGKLFTVLYGILGLGMVSLSVGVIARELVQIRNENQENNQKNREDTLS</sequence>
<evidence type="ECO:0000256" key="2">
    <source>
        <dbReference type="ARBA" id="ARBA00022448"/>
    </source>
</evidence>
<reference evidence="10 11" key="1">
    <citation type="submission" date="2017-05" db="EMBL/GenBank/DDBJ databases">
        <title>Vagococcus spp. assemblies.</title>
        <authorList>
            <person name="Gulvik C.A."/>
        </authorList>
    </citation>
    <scope>NUCLEOTIDE SEQUENCE [LARGE SCALE GENOMIC DNA]</scope>
    <source>
        <strain evidence="10 11">SS1714</strain>
    </source>
</reference>
<dbReference type="SUPFAM" id="SSF81324">
    <property type="entry name" value="Voltage-gated potassium channels"/>
    <property type="match status" value="1"/>
</dbReference>
<evidence type="ECO:0000259" key="9">
    <source>
        <dbReference type="Pfam" id="PF07885"/>
    </source>
</evidence>
<evidence type="ECO:0000256" key="7">
    <source>
        <dbReference type="ARBA" id="ARBA00023303"/>
    </source>
</evidence>
<keyword evidence="5" id="KW-0406">Ion transport</keyword>
<proteinExistence type="predicted"/>
<dbReference type="InterPro" id="IPR003280">
    <property type="entry name" value="2pore_dom_K_chnl"/>
</dbReference>